<gene>
    <name evidence="1" type="ORF">OUZ56_011958</name>
</gene>
<reference evidence="1 2" key="1">
    <citation type="journal article" date="2023" name="Nucleic Acids Res.">
        <title>The hologenome of Daphnia magna reveals possible DNA methylation and microbiome-mediated evolution of the host genome.</title>
        <authorList>
            <person name="Chaturvedi A."/>
            <person name="Li X."/>
            <person name="Dhandapani V."/>
            <person name="Marshall H."/>
            <person name="Kissane S."/>
            <person name="Cuenca-Cambronero M."/>
            <person name="Asole G."/>
            <person name="Calvet F."/>
            <person name="Ruiz-Romero M."/>
            <person name="Marangio P."/>
            <person name="Guigo R."/>
            <person name="Rago D."/>
            <person name="Mirbahai L."/>
            <person name="Eastwood N."/>
            <person name="Colbourne J.K."/>
            <person name="Zhou J."/>
            <person name="Mallon E."/>
            <person name="Orsini L."/>
        </authorList>
    </citation>
    <scope>NUCLEOTIDE SEQUENCE [LARGE SCALE GENOMIC DNA]</scope>
    <source>
        <strain evidence="1">LRV0_1</strain>
    </source>
</reference>
<evidence type="ECO:0000313" key="2">
    <source>
        <dbReference type="Proteomes" id="UP001234178"/>
    </source>
</evidence>
<protein>
    <submittedName>
        <fullName evidence="1">Uncharacterized protein</fullName>
    </submittedName>
</protein>
<name>A0ABQ9Z1Y1_9CRUS</name>
<dbReference type="Proteomes" id="UP001234178">
    <property type="component" value="Unassembled WGS sequence"/>
</dbReference>
<proteinExistence type="predicted"/>
<keyword evidence="2" id="KW-1185">Reference proteome</keyword>
<dbReference type="EMBL" id="JAOYFB010000002">
    <property type="protein sequence ID" value="KAK4006800.1"/>
    <property type="molecule type" value="Genomic_DNA"/>
</dbReference>
<accession>A0ABQ9Z1Y1</accession>
<comment type="caution">
    <text evidence="1">The sequence shown here is derived from an EMBL/GenBank/DDBJ whole genome shotgun (WGS) entry which is preliminary data.</text>
</comment>
<evidence type="ECO:0000313" key="1">
    <source>
        <dbReference type="EMBL" id="KAK4006800.1"/>
    </source>
</evidence>
<sequence length="95" mass="11226">MTRIFCVLKVINFRDSVDGLLSSVIDKLMFPKCIAPYNAISNNSIYDDEFLPKCLEWRFFCNKKINGDCAFHDEAPVIYAEKIHIYFFTYEKMCY</sequence>
<organism evidence="1 2">
    <name type="scientific">Daphnia magna</name>
    <dbReference type="NCBI Taxonomy" id="35525"/>
    <lineage>
        <taxon>Eukaryota</taxon>
        <taxon>Metazoa</taxon>
        <taxon>Ecdysozoa</taxon>
        <taxon>Arthropoda</taxon>
        <taxon>Crustacea</taxon>
        <taxon>Branchiopoda</taxon>
        <taxon>Diplostraca</taxon>
        <taxon>Cladocera</taxon>
        <taxon>Anomopoda</taxon>
        <taxon>Daphniidae</taxon>
        <taxon>Daphnia</taxon>
    </lineage>
</organism>